<dbReference type="InterPro" id="IPR003593">
    <property type="entry name" value="AAA+_ATPase"/>
</dbReference>
<evidence type="ECO:0000256" key="3">
    <source>
        <dbReference type="ARBA" id="ARBA00022741"/>
    </source>
</evidence>
<protein>
    <submittedName>
        <fullName evidence="6">ABC transporter ATP-binding protein</fullName>
    </submittedName>
</protein>
<evidence type="ECO:0000256" key="4">
    <source>
        <dbReference type="ARBA" id="ARBA00022840"/>
    </source>
</evidence>
<gene>
    <name evidence="6" type="ORF">FYJ37_04640</name>
</gene>
<keyword evidence="3" id="KW-0547">Nucleotide-binding</keyword>
<name>A0A844FB09_CLOSV</name>
<comment type="caution">
    <text evidence="6">The sequence shown here is derived from an EMBL/GenBank/DDBJ whole genome shotgun (WGS) entry which is preliminary data.</text>
</comment>
<evidence type="ECO:0000256" key="2">
    <source>
        <dbReference type="ARBA" id="ARBA00022448"/>
    </source>
</evidence>
<dbReference type="EMBL" id="VUMB01000007">
    <property type="protein sequence ID" value="MSS39659.1"/>
    <property type="molecule type" value="Genomic_DNA"/>
</dbReference>
<dbReference type="SUPFAM" id="SSF52540">
    <property type="entry name" value="P-loop containing nucleoside triphosphate hydrolases"/>
    <property type="match status" value="1"/>
</dbReference>
<comment type="similarity">
    <text evidence="1">Belongs to the ABC transporter superfamily.</text>
</comment>
<accession>A0A844FB09</accession>
<evidence type="ECO:0000259" key="5">
    <source>
        <dbReference type="PROSITE" id="PS50893"/>
    </source>
</evidence>
<keyword evidence="4 6" id="KW-0067">ATP-binding</keyword>
<dbReference type="InterPro" id="IPR027417">
    <property type="entry name" value="P-loop_NTPase"/>
</dbReference>
<dbReference type="AlphaFoldDB" id="A0A844FB09"/>
<dbReference type="Pfam" id="PF00005">
    <property type="entry name" value="ABC_tran"/>
    <property type="match status" value="1"/>
</dbReference>
<dbReference type="GO" id="GO:0005524">
    <property type="term" value="F:ATP binding"/>
    <property type="evidence" value="ECO:0007669"/>
    <property type="project" value="UniProtKB-KW"/>
</dbReference>
<evidence type="ECO:0000313" key="6">
    <source>
        <dbReference type="EMBL" id="MSS39659.1"/>
    </source>
</evidence>
<dbReference type="InterPro" id="IPR003439">
    <property type="entry name" value="ABC_transporter-like_ATP-bd"/>
</dbReference>
<dbReference type="Proteomes" id="UP000462363">
    <property type="component" value="Unassembled WGS sequence"/>
</dbReference>
<evidence type="ECO:0000256" key="1">
    <source>
        <dbReference type="ARBA" id="ARBA00005417"/>
    </source>
</evidence>
<dbReference type="SMART" id="SM00382">
    <property type="entry name" value="AAA"/>
    <property type="match status" value="1"/>
</dbReference>
<feature type="domain" description="ABC transporter" evidence="5">
    <location>
        <begin position="16"/>
        <end position="245"/>
    </location>
</feature>
<dbReference type="PROSITE" id="PS50893">
    <property type="entry name" value="ABC_TRANSPORTER_2"/>
    <property type="match status" value="1"/>
</dbReference>
<dbReference type="Gene3D" id="3.40.50.300">
    <property type="entry name" value="P-loop containing nucleotide triphosphate hydrolases"/>
    <property type="match status" value="1"/>
</dbReference>
<dbReference type="PANTHER" id="PTHR43335:SF4">
    <property type="entry name" value="ABC TRANSPORTER, ATP-BINDING PROTEIN"/>
    <property type="match status" value="1"/>
</dbReference>
<evidence type="ECO:0000313" key="7">
    <source>
        <dbReference type="Proteomes" id="UP000462363"/>
    </source>
</evidence>
<dbReference type="RefSeq" id="WP_154322233.1">
    <property type="nucleotide sequence ID" value="NZ_JBFQGK010000001.1"/>
</dbReference>
<proteinExistence type="inferred from homology"/>
<keyword evidence="2" id="KW-0813">Transport</keyword>
<dbReference type="GO" id="GO:0016887">
    <property type="term" value="F:ATP hydrolysis activity"/>
    <property type="evidence" value="ECO:0007669"/>
    <property type="project" value="InterPro"/>
</dbReference>
<dbReference type="PANTHER" id="PTHR43335">
    <property type="entry name" value="ABC TRANSPORTER, ATP-BINDING PROTEIN"/>
    <property type="match status" value="1"/>
</dbReference>
<sequence>MADILFGRSKGTCNMIELQNVRKYYGNKLALNDVSFQIEDASIIGLLGKNGAGKSTLMNIMTGYLPATAGNVCVDGLSIDEAPQEVKGKIGYLPEKPPLYDTMSVRGFLEYVAKLKRVSGKNAASSIDDIIKRTGLDVVENRLIRNLSKGYQQRVGIAQAMVGEPKILILDEPTVGLDPSQVVEFRSLLKEYAKEHVIIISSHILAEIAEICDRILILNKGSLIKDCRMEELNHAGRNRVFVRVKAQKDRFEDIILKEIVDCRYQYKGQGEPGCSDWEIGFDKETGDIREEVFYAAVANHIELLQMIPVQEEIEDVFLNLTSAEYSK</sequence>
<organism evidence="6 7">
    <name type="scientific">Clostridium scindens (strain JCM 10418 / VPI 12708)</name>
    <dbReference type="NCBI Taxonomy" id="29347"/>
    <lineage>
        <taxon>Bacteria</taxon>
        <taxon>Bacillati</taxon>
        <taxon>Bacillota</taxon>
        <taxon>Clostridia</taxon>
        <taxon>Lachnospirales</taxon>
        <taxon>Lachnospiraceae</taxon>
    </lineage>
</organism>
<reference evidence="6 7" key="1">
    <citation type="submission" date="2019-08" db="EMBL/GenBank/DDBJ databases">
        <title>In-depth cultivation of the pig gut microbiome towards novel bacterial diversity and tailored functional studies.</title>
        <authorList>
            <person name="Wylensek D."/>
            <person name="Hitch T.C.A."/>
            <person name="Clavel T."/>
        </authorList>
    </citation>
    <scope>NUCLEOTIDE SEQUENCE [LARGE SCALE GENOMIC DNA]</scope>
    <source>
        <strain evidence="6 7">BL-389-WT-3D</strain>
    </source>
</reference>